<dbReference type="InterPro" id="IPR025662">
    <property type="entry name" value="Sigma_54_int_dom_ATP-bd_1"/>
</dbReference>
<dbReference type="RefSeq" id="WP_052641883.1">
    <property type="nucleotide sequence ID" value="NZ_FO082820.1"/>
</dbReference>
<keyword evidence="10" id="KW-1185">Reference proteome</keyword>
<dbReference type="Gene3D" id="3.40.50.300">
    <property type="entry name" value="P-loop containing nucleotide triphosphate hydrolases"/>
    <property type="match status" value="1"/>
</dbReference>
<dbReference type="FunFam" id="3.40.50.300:FF:000006">
    <property type="entry name" value="DNA-binding transcriptional regulator NtrC"/>
    <property type="match status" value="1"/>
</dbReference>
<keyword evidence="5" id="KW-0238">DNA-binding</keyword>
<dbReference type="PANTHER" id="PTHR32071">
    <property type="entry name" value="TRANSCRIPTIONAL REGULATORY PROTEIN"/>
    <property type="match status" value="1"/>
</dbReference>
<dbReference type="SUPFAM" id="SSF52540">
    <property type="entry name" value="P-loop containing nucleoside triphosphate hydrolases"/>
    <property type="match status" value="1"/>
</dbReference>
<feature type="domain" description="Sigma-54 factor interaction" evidence="8">
    <location>
        <begin position="8"/>
        <end position="238"/>
    </location>
</feature>
<evidence type="ECO:0000313" key="9">
    <source>
        <dbReference type="EMBL" id="CCF18761.1"/>
    </source>
</evidence>
<dbReference type="InterPro" id="IPR025943">
    <property type="entry name" value="Sigma_54_int_dom_ATP-bd_2"/>
</dbReference>
<dbReference type="Gene3D" id="1.10.10.60">
    <property type="entry name" value="Homeodomain-like"/>
    <property type="match status" value="1"/>
</dbReference>
<keyword evidence="4" id="KW-0805">Transcription regulation</keyword>
<evidence type="ECO:0000256" key="6">
    <source>
        <dbReference type="ARBA" id="ARBA00023159"/>
    </source>
</evidence>
<sequence>MADYQRDLIGEHPSIDALRLLIARVARSPARTVLIYGETGTGKGLVARMLHQQSARATGEFVDINCAAIPDSLLESELFGHERGAFTGAQVKKTGLVEAAHKGTVFLDEIREMDLVLQAKLLSFLDTQSFRRVGAVTTTSVDVRLVAATNKILLGEVTSGRFREDLYYRLQVVAINLPALRERASDVLILSRHFIDKFNRLYNRQIVGLSPDVQEIFLKYPWPGNVRELENLIERIFILEDEDVIHTHHLPDRILRSVKARGQGQGPSSGPREDAEVDLTLGFHEATAHFQKRLIEQALKAADDNLQRAATSLKISRHAMRHQMIKLGLLSE</sequence>
<evidence type="ECO:0000256" key="7">
    <source>
        <dbReference type="ARBA" id="ARBA00023163"/>
    </source>
</evidence>
<evidence type="ECO:0000256" key="1">
    <source>
        <dbReference type="ARBA" id="ARBA00022741"/>
    </source>
</evidence>
<dbReference type="PANTHER" id="PTHR32071:SF113">
    <property type="entry name" value="ALGINATE BIOSYNTHESIS TRANSCRIPTIONAL REGULATORY PROTEIN ALGB"/>
    <property type="match status" value="1"/>
</dbReference>
<dbReference type="InterPro" id="IPR003593">
    <property type="entry name" value="AAA+_ATPase"/>
</dbReference>
<dbReference type="Gene3D" id="1.10.8.60">
    <property type="match status" value="1"/>
</dbReference>
<keyword evidence="1" id="KW-0547">Nucleotide-binding</keyword>
<dbReference type="GO" id="GO:0006355">
    <property type="term" value="P:regulation of DNA-templated transcription"/>
    <property type="evidence" value="ECO:0007669"/>
    <property type="project" value="InterPro"/>
</dbReference>
<dbReference type="InterPro" id="IPR027417">
    <property type="entry name" value="P-loop_NTPase"/>
</dbReference>
<dbReference type="PROSITE" id="PS00688">
    <property type="entry name" value="SIGMA54_INTERACT_3"/>
    <property type="match status" value="1"/>
</dbReference>
<evidence type="ECO:0000256" key="3">
    <source>
        <dbReference type="ARBA" id="ARBA00023012"/>
    </source>
</evidence>
<dbReference type="KEGG" id="rht:NT26_1037"/>
<dbReference type="OrthoDB" id="9761019at2"/>
<dbReference type="SUPFAM" id="SSF46689">
    <property type="entry name" value="Homeodomain-like"/>
    <property type="match status" value="1"/>
</dbReference>
<dbReference type="InterPro" id="IPR025944">
    <property type="entry name" value="Sigma_54_int_dom_CS"/>
</dbReference>
<dbReference type="Proteomes" id="UP000010792">
    <property type="component" value="Chromosome"/>
</dbReference>
<keyword evidence="7" id="KW-0804">Transcription</keyword>
<keyword evidence="6" id="KW-0010">Activator</keyword>
<dbReference type="AlphaFoldDB" id="L0ND78"/>
<gene>
    <name evidence="9" type="ORF">NT26_1037</name>
</gene>
<dbReference type="GO" id="GO:0005524">
    <property type="term" value="F:ATP binding"/>
    <property type="evidence" value="ECO:0007669"/>
    <property type="project" value="UniProtKB-KW"/>
</dbReference>
<dbReference type="EMBL" id="FO082820">
    <property type="protein sequence ID" value="CCF18761.1"/>
    <property type="molecule type" value="Genomic_DNA"/>
</dbReference>
<name>L0ND78_9HYPH</name>
<dbReference type="GO" id="GO:0000160">
    <property type="term" value="P:phosphorelay signal transduction system"/>
    <property type="evidence" value="ECO:0007669"/>
    <property type="project" value="UniProtKB-KW"/>
</dbReference>
<accession>L0ND78</accession>
<evidence type="ECO:0000256" key="5">
    <source>
        <dbReference type="ARBA" id="ARBA00023125"/>
    </source>
</evidence>
<dbReference type="Pfam" id="PF00158">
    <property type="entry name" value="Sigma54_activat"/>
    <property type="match status" value="1"/>
</dbReference>
<evidence type="ECO:0000313" key="10">
    <source>
        <dbReference type="Proteomes" id="UP000010792"/>
    </source>
</evidence>
<evidence type="ECO:0000256" key="2">
    <source>
        <dbReference type="ARBA" id="ARBA00022840"/>
    </source>
</evidence>
<organism evidence="9 10">
    <name type="scientific">Pseudorhizobium banfieldiae</name>
    <dbReference type="NCBI Taxonomy" id="1125847"/>
    <lineage>
        <taxon>Bacteria</taxon>
        <taxon>Pseudomonadati</taxon>
        <taxon>Pseudomonadota</taxon>
        <taxon>Alphaproteobacteria</taxon>
        <taxon>Hyphomicrobiales</taxon>
        <taxon>Rhizobiaceae</taxon>
        <taxon>Rhizobium/Agrobacterium group</taxon>
        <taxon>Pseudorhizobium</taxon>
    </lineage>
</organism>
<dbReference type="PROSITE" id="PS50045">
    <property type="entry name" value="SIGMA54_INTERACT_4"/>
    <property type="match status" value="1"/>
</dbReference>
<dbReference type="PROSITE" id="PS00676">
    <property type="entry name" value="SIGMA54_INTERACT_2"/>
    <property type="match status" value="1"/>
</dbReference>
<dbReference type="CDD" id="cd00009">
    <property type="entry name" value="AAA"/>
    <property type="match status" value="1"/>
</dbReference>
<keyword evidence="3" id="KW-0902">Two-component regulatory system</keyword>
<keyword evidence="2" id="KW-0067">ATP-binding</keyword>
<evidence type="ECO:0000259" key="8">
    <source>
        <dbReference type="PROSITE" id="PS50045"/>
    </source>
</evidence>
<reference evidence="9 10" key="1">
    <citation type="journal article" date="2013" name="Genome Biol. Evol.">
        <title>Life in an arsenic-containing gold mine: genome and physiology of the autotrophic arsenite-oxidizing bacterium rhizobium sp. NT-26.</title>
        <authorList>
            <person name="Andres J."/>
            <person name="Arsene-Ploetze F."/>
            <person name="Barbe V."/>
            <person name="Brochier-Armanet C."/>
            <person name="Cleiss-Arnold J."/>
            <person name="Coppee J.Y."/>
            <person name="Dillies M.A."/>
            <person name="Geist"/>
            <person name="L"/>
            <person name="Joublin A."/>
            <person name="Koechler S."/>
            <person name="Lassalle F."/>
            <person name="Marchal M."/>
            <person name="Medigue C."/>
            <person name="Muller D."/>
            <person name="Nesme X."/>
            <person name="Plewniak F."/>
            <person name="Proux C."/>
            <person name="Ramirez-Bahena M.H."/>
            <person name="Schenowitz C."/>
            <person name="Sismeiro O."/>
            <person name="Vallenet D."/>
            <person name="Santini J.M."/>
            <person name="Bertin P.N."/>
        </authorList>
    </citation>
    <scope>NUCLEOTIDE SEQUENCE [LARGE SCALE GENOMIC DNA]</scope>
    <source>
        <strain evidence="9 10">NT-26</strain>
    </source>
</reference>
<evidence type="ECO:0000256" key="4">
    <source>
        <dbReference type="ARBA" id="ARBA00023015"/>
    </source>
</evidence>
<dbReference type="SMART" id="SM00382">
    <property type="entry name" value="AAA"/>
    <property type="match status" value="1"/>
</dbReference>
<dbReference type="Pfam" id="PF25601">
    <property type="entry name" value="AAA_lid_14"/>
    <property type="match status" value="1"/>
</dbReference>
<protein>
    <submittedName>
        <fullName evidence="9">Sigma54 specific transcriptional regulator, Fis family</fullName>
    </submittedName>
</protein>
<dbReference type="GO" id="GO:0003677">
    <property type="term" value="F:DNA binding"/>
    <property type="evidence" value="ECO:0007669"/>
    <property type="project" value="UniProtKB-KW"/>
</dbReference>
<dbReference type="PROSITE" id="PS00675">
    <property type="entry name" value="SIGMA54_INTERACT_1"/>
    <property type="match status" value="1"/>
</dbReference>
<dbReference type="InterPro" id="IPR002078">
    <property type="entry name" value="Sigma_54_int"/>
</dbReference>
<proteinExistence type="predicted"/>
<dbReference type="InterPro" id="IPR009057">
    <property type="entry name" value="Homeodomain-like_sf"/>
</dbReference>
<dbReference type="InterPro" id="IPR058031">
    <property type="entry name" value="AAA_lid_NorR"/>
</dbReference>
<dbReference type="STRING" id="1125847.NT26_1037"/>